<dbReference type="Proteomes" id="UP000324222">
    <property type="component" value="Unassembled WGS sequence"/>
</dbReference>
<keyword evidence="2" id="KW-1185">Reference proteome</keyword>
<comment type="caution">
    <text evidence="1">The sequence shown here is derived from an EMBL/GenBank/DDBJ whole genome shotgun (WGS) entry which is preliminary data.</text>
</comment>
<dbReference type="EMBL" id="VSRR010120737">
    <property type="protein sequence ID" value="MPC99969.1"/>
    <property type="molecule type" value="Genomic_DNA"/>
</dbReference>
<sequence length="131" mass="14215">MWRRSGSVVRWCSASTHHTITTTQHTTHSPKGVAHSTRYDIITTGSSGKWRVGCKSAAFSTFSAMHQCRYWQSLAGLGTEEVGGGGVKTGRVAGVGVWLWKGRDVKGTNGGGKGVIWSVDEPLQYWDTFSP</sequence>
<name>A0A5B7JYN2_PORTR</name>
<reference evidence="1 2" key="1">
    <citation type="submission" date="2019-05" db="EMBL/GenBank/DDBJ databases">
        <title>Another draft genome of Portunus trituberculatus and its Hox gene families provides insights of decapod evolution.</title>
        <authorList>
            <person name="Jeong J.-H."/>
            <person name="Song I."/>
            <person name="Kim S."/>
            <person name="Choi T."/>
            <person name="Kim D."/>
            <person name="Ryu S."/>
            <person name="Kim W."/>
        </authorList>
    </citation>
    <scope>NUCLEOTIDE SEQUENCE [LARGE SCALE GENOMIC DNA]</scope>
    <source>
        <tissue evidence="1">Muscle</tissue>
    </source>
</reference>
<accession>A0A5B7JYN2</accession>
<dbReference type="AlphaFoldDB" id="A0A5B7JYN2"/>
<organism evidence="1 2">
    <name type="scientific">Portunus trituberculatus</name>
    <name type="common">Swimming crab</name>
    <name type="synonym">Neptunus trituberculatus</name>
    <dbReference type="NCBI Taxonomy" id="210409"/>
    <lineage>
        <taxon>Eukaryota</taxon>
        <taxon>Metazoa</taxon>
        <taxon>Ecdysozoa</taxon>
        <taxon>Arthropoda</taxon>
        <taxon>Crustacea</taxon>
        <taxon>Multicrustacea</taxon>
        <taxon>Malacostraca</taxon>
        <taxon>Eumalacostraca</taxon>
        <taxon>Eucarida</taxon>
        <taxon>Decapoda</taxon>
        <taxon>Pleocyemata</taxon>
        <taxon>Brachyura</taxon>
        <taxon>Eubrachyura</taxon>
        <taxon>Portunoidea</taxon>
        <taxon>Portunidae</taxon>
        <taxon>Portuninae</taxon>
        <taxon>Portunus</taxon>
    </lineage>
</organism>
<evidence type="ECO:0000313" key="1">
    <source>
        <dbReference type="EMBL" id="MPC99969.1"/>
    </source>
</evidence>
<protein>
    <submittedName>
        <fullName evidence="1">Uncharacterized protein</fullName>
    </submittedName>
</protein>
<proteinExistence type="predicted"/>
<gene>
    <name evidence="1" type="ORF">E2C01_095416</name>
</gene>
<evidence type="ECO:0000313" key="2">
    <source>
        <dbReference type="Proteomes" id="UP000324222"/>
    </source>
</evidence>